<accession>A0A081K835</accession>
<evidence type="ECO:0000256" key="2">
    <source>
        <dbReference type="SAM" id="SignalP"/>
    </source>
</evidence>
<evidence type="ECO:0000313" key="4">
    <source>
        <dbReference type="Proteomes" id="UP000027997"/>
    </source>
</evidence>
<keyword evidence="1" id="KW-0472">Membrane</keyword>
<dbReference type="STRING" id="305900.GV64_05795"/>
<evidence type="ECO:0000313" key="3">
    <source>
        <dbReference type="EMBL" id="KEI70311.1"/>
    </source>
</evidence>
<sequence length="67" mass="6605">MKKLKHLGLLVASALMSSSVFAAIDISAATTALTTDGSAAITAVGTALVGLAGIAVVFKWVKGAIFG</sequence>
<comment type="caution">
    <text evidence="3">The sequence shown here is derived from an EMBL/GenBank/DDBJ whole genome shotgun (WGS) entry which is preliminary data.</text>
</comment>
<keyword evidence="4" id="KW-1185">Reference proteome</keyword>
<dbReference type="InterPro" id="IPR008020">
    <property type="entry name" value="G8P"/>
</dbReference>
<keyword evidence="2" id="KW-0732">Signal</keyword>
<evidence type="ECO:0008006" key="5">
    <source>
        <dbReference type="Google" id="ProtNLM"/>
    </source>
</evidence>
<dbReference type="EMBL" id="JOJP01000001">
    <property type="protein sequence ID" value="KEI70311.1"/>
    <property type="molecule type" value="Genomic_DNA"/>
</dbReference>
<feature type="signal peptide" evidence="2">
    <location>
        <begin position="1"/>
        <end position="22"/>
    </location>
</feature>
<dbReference type="Proteomes" id="UP000027997">
    <property type="component" value="Unassembled WGS sequence"/>
</dbReference>
<reference evidence="3 4" key="1">
    <citation type="submission" date="2014-06" db="EMBL/GenBank/DDBJ databases">
        <title>Whole Genome Sequences of Three Symbiotic Endozoicomonas Bacteria.</title>
        <authorList>
            <person name="Neave M.J."/>
            <person name="Apprill A."/>
            <person name="Voolstra C.R."/>
        </authorList>
    </citation>
    <scope>NUCLEOTIDE SEQUENCE [LARGE SCALE GENOMIC DNA]</scope>
    <source>
        <strain evidence="3 4">DSM 22380</strain>
    </source>
</reference>
<feature type="transmembrane region" description="Helical" evidence="1">
    <location>
        <begin position="38"/>
        <end position="61"/>
    </location>
</feature>
<organism evidence="3 4">
    <name type="scientific">Endozoicomonas elysicola</name>
    <dbReference type="NCBI Taxonomy" id="305900"/>
    <lineage>
        <taxon>Bacteria</taxon>
        <taxon>Pseudomonadati</taxon>
        <taxon>Pseudomonadota</taxon>
        <taxon>Gammaproteobacteria</taxon>
        <taxon>Oceanospirillales</taxon>
        <taxon>Endozoicomonadaceae</taxon>
        <taxon>Endozoicomonas</taxon>
    </lineage>
</organism>
<feature type="chain" id="PRO_5001758682" description="Methyltransferase" evidence="2">
    <location>
        <begin position="23"/>
        <end position="67"/>
    </location>
</feature>
<dbReference type="Pfam" id="PF05356">
    <property type="entry name" value="Phage_Coat_B"/>
    <property type="match status" value="1"/>
</dbReference>
<evidence type="ECO:0000256" key="1">
    <source>
        <dbReference type="SAM" id="Phobius"/>
    </source>
</evidence>
<dbReference type="AlphaFoldDB" id="A0A081K835"/>
<keyword evidence="1" id="KW-0812">Transmembrane</keyword>
<protein>
    <recommendedName>
        <fullName evidence="5">Methyltransferase</fullName>
    </recommendedName>
</protein>
<dbReference type="Gene3D" id="1.20.5.440">
    <property type="entry name" value="ATP synthase delta/epsilon subunit, C-terminal domain"/>
    <property type="match status" value="1"/>
</dbReference>
<gene>
    <name evidence="3" type="ORF">GV64_05795</name>
</gene>
<name>A0A081K835_9GAMM</name>
<dbReference type="RefSeq" id="WP_020581142.1">
    <property type="nucleotide sequence ID" value="NZ_JOJP01000001.1"/>
</dbReference>
<proteinExistence type="predicted"/>
<keyword evidence="1" id="KW-1133">Transmembrane helix</keyword>